<dbReference type="InterPro" id="IPR025537">
    <property type="entry name" value="DUF4423"/>
</dbReference>
<evidence type="ECO:0000313" key="3">
    <source>
        <dbReference type="Proteomes" id="UP000231134"/>
    </source>
</evidence>
<keyword evidence="3" id="KW-1185">Reference proteome</keyword>
<accession>A0A2M9A7Z6</accession>
<sequence>MKSVFEYDDYRGYLKDVHDYGNRASFSWRAISLRANITNPNFLRQVMLGERNLSEKTMDVVGKAIGLQDAELEYWLLLVKLGQSDKDESKRHYRQELAQFRGAVSPVKIGEGFSEYYRHWYIPAIRELVTLFDFKDDFALLGRSVYPPITESEARSAVQILARFHFIYKDADGRWVESDRALRSGTPKQRSALIHYHREMLGKASEALFALDKDKRFVGGMTLGVSKECYRRILAETEKFKNRVASLALNDSKGDKVIQVAVQIFPMGYSPDRNR</sequence>
<reference evidence="2 3" key="1">
    <citation type="submission" date="2017-11" db="EMBL/GenBank/DDBJ databases">
        <title>Animal gut microbial communities from fecal samples from Wisconsin, USA.</title>
        <authorList>
            <person name="Neumann A."/>
        </authorList>
    </citation>
    <scope>NUCLEOTIDE SEQUENCE [LARGE SCALE GENOMIC DNA]</scope>
    <source>
        <strain evidence="2 3">UWS3</strain>
    </source>
</reference>
<dbReference type="OrthoDB" id="5538805at2"/>
<evidence type="ECO:0000313" key="2">
    <source>
        <dbReference type="EMBL" id="PJJ41846.1"/>
    </source>
</evidence>
<name>A0A2M9A7Z6_9BACT</name>
<organism evidence="2 3">
    <name type="scientific">Hallerella succinigenes</name>
    <dbReference type="NCBI Taxonomy" id="1896222"/>
    <lineage>
        <taxon>Bacteria</taxon>
        <taxon>Pseudomonadati</taxon>
        <taxon>Fibrobacterota</taxon>
        <taxon>Fibrobacteria</taxon>
        <taxon>Fibrobacterales</taxon>
        <taxon>Fibrobacteraceae</taxon>
        <taxon>Hallerella</taxon>
    </lineage>
</organism>
<dbReference type="EMBL" id="PGEX01000001">
    <property type="protein sequence ID" value="PJJ41846.1"/>
    <property type="molecule type" value="Genomic_DNA"/>
</dbReference>
<dbReference type="InterPro" id="IPR011873">
    <property type="entry name" value="CHP02147"/>
</dbReference>
<protein>
    <submittedName>
        <fullName evidence="2">Uncharacterized protein (TIGR02147 family)</fullName>
    </submittedName>
</protein>
<comment type="caution">
    <text evidence="2">The sequence shown here is derived from an EMBL/GenBank/DDBJ whole genome shotgun (WGS) entry which is preliminary data.</text>
</comment>
<feature type="domain" description="DUF4423" evidence="1">
    <location>
        <begin position="109"/>
        <end position="267"/>
    </location>
</feature>
<dbReference type="Proteomes" id="UP000231134">
    <property type="component" value="Unassembled WGS sequence"/>
</dbReference>
<dbReference type="Pfam" id="PF14394">
    <property type="entry name" value="DUF4423"/>
    <property type="match status" value="1"/>
</dbReference>
<dbReference type="RefSeq" id="WP_100425767.1">
    <property type="nucleotide sequence ID" value="NZ_PGEX01000001.1"/>
</dbReference>
<dbReference type="AlphaFoldDB" id="A0A2M9A7Z6"/>
<dbReference type="NCBIfam" id="TIGR02147">
    <property type="entry name" value="Fsuc_second"/>
    <property type="match status" value="1"/>
</dbReference>
<proteinExistence type="predicted"/>
<evidence type="ECO:0000259" key="1">
    <source>
        <dbReference type="Pfam" id="PF14394"/>
    </source>
</evidence>
<gene>
    <name evidence="2" type="ORF">BGX16_1849</name>
</gene>